<dbReference type="KEGG" id="vta:P0031"/>
<protein>
    <submittedName>
        <fullName evidence="2">Uncharacterized protein</fullName>
    </submittedName>
</protein>
<feature type="transmembrane region" description="Helical" evidence="1">
    <location>
        <begin position="6"/>
        <end position="26"/>
    </location>
</feature>
<geneLocation type="plasmid" evidence="3">
    <name>p</name>
</geneLocation>
<keyword evidence="2" id="KW-0614">Plasmid</keyword>
<feature type="transmembrane region" description="Helical" evidence="1">
    <location>
        <begin position="94"/>
        <end position="117"/>
    </location>
</feature>
<feature type="transmembrane region" description="Helical" evidence="1">
    <location>
        <begin position="38"/>
        <end position="55"/>
    </location>
</feature>
<keyword evidence="1" id="KW-0812">Transmembrane</keyword>
<keyword evidence="3" id="KW-1185">Reference proteome</keyword>
<reference evidence="2 3" key="1">
    <citation type="submission" date="2017-10" db="EMBL/GenBank/DDBJ databases">
        <authorList>
            <person name="Banno H."/>
            <person name="Chua N.-H."/>
        </authorList>
    </citation>
    <scope>NUCLEOTIDE SEQUENCE [LARGE SCALE GENOMIC DNA]</scope>
    <source>
        <strain evidence="2">Vibrio tapetis CECT4600</strain>
        <plasmid evidence="3">Plasmid p</plasmid>
    </source>
</reference>
<evidence type="ECO:0000313" key="3">
    <source>
        <dbReference type="Proteomes" id="UP000235828"/>
    </source>
</evidence>
<keyword evidence="1" id="KW-0472">Membrane</keyword>
<dbReference type="Proteomes" id="UP000235828">
    <property type="component" value="Plasmid P"/>
</dbReference>
<dbReference type="RefSeq" id="WP_012397012.1">
    <property type="nucleotide sequence ID" value="NZ_LT960613.1"/>
</dbReference>
<evidence type="ECO:0000313" key="2">
    <source>
        <dbReference type="EMBL" id="SON53475.1"/>
    </source>
</evidence>
<dbReference type="EMBL" id="LT960613">
    <property type="protein sequence ID" value="SON53475.1"/>
    <property type="molecule type" value="Genomic_DNA"/>
</dbReference>
<keyword evidence="1" id="KW-1133">Transmembrane helix</keyword>
<name>A0A2N8ZNI2_9VIBR</name>
<gene>
    <name evidence="2" type="ORF">VTAP4600_P0031</name>
</gene>
<accession>A0A2N8ZNI2</accession>
<evidence type="ECO:0000256" key="1">
    <source>
        <dbReference type="SAM" id="Phobius"/>
    </source>
</evidence>
<feature type="transmembrane region" description="Helical" evidence="1">
    <location>
        <begin position="61"/>
        <end position="82"/>
    </location>
</feature>
<dbReference type="AlphaFoldDB" id="A0A2N8ZNI2"/>
<organism evidence="2 3">
    <name type="scientific">Vibrio tapetis subsp. tapetis</name>
    <dbReference type="NCBI Taxonomy" id="1671868"/>
    <lineage>
        <taxon>Bacteria</taxon>
        <taxon>Pseudomonadati</taxon>
        <taxon>Pseudomonadota</taxon>
        <taxon>Gammaproteobacteria</taxon>
        <taxon>Vibrionales</taxon>
        <taxon>Vibrionaceae</taxon>
        <taxon>Vibrio</taxon>
    </lineage>
</organism>
<sequence length="130" mass="14582">MTIPLLTLVCLTLQLTLVLKIITLAWGSLKQTRKAAQSIKIALILTSIICLFYSLPIGSNISIIFTHPILSFVTFSFLTLSLQNTESPSQERTLSYIKSLMIIDFSIVYCFVGLLAFDAMTSKHHSYPFF</sequence>
<proteinExistence type="predicted"/>